<evidence type="ECO:0000256" key="3">
    <source>
        <dbReference type="ARBA" id="ARBA00022833"/>
    </source>
</evidence>
<dbReference type="Proteomes" id="UP000799772">
    <property type="component" value="Unassembled WGS sequence"/>
</dbReference>
<organism evidence="6 7">
    <name type="scientific">Rhizodiscina lignyota</name>
    <dbReference type="NCBI Taxonomy" id="1504668"/>
    <lineage>
        <taxon>Eukaryota</taxon>
        <taxon>Fungi</taxon>
        <taxon>Dikarya</taxon>
        <taxon>Ascomycota</taxon>
        <taxon>Pezizomycotina</taxon>
        <taxon>Dothideomycetes</taxon>
        <taxon>Pleosporomycetidae</taxon>
        <taxon>Aulographales</taxon>
        <taxon>Rhizodiscinaceae</taxon>
        <taxon>Rhizodiscina</taxon>
    </lineage>
</organism>
<dbReference type="EMBL" id="ML978127">
    <property type="protein sequence ID" value="KAF2097737.1"/>
    <property type="molecule type" value="Genomic_DNA"/>
</dbReference>
<dbReference type="PROSITE" id="PS50865">
    <property type="entry name" value="ZF_MYND_2"/>
    <property type="match status" value="1"/>
</dbReference>
<keyword evidence="7" id="KW-1185">Reference proteome</keyword>
<gene>
    <name evidence="6" type="ORF">NA57DRAFT_56922</name>
</gene>
<dbReference type="Gene3D" id="6.10.140.2220">
    <property type="match status" value="1"/>
</dbReference>
<name>A0A9P4M7W8_9PEZI</name>
<keyword evidence="2 4" id="KW-0863">Zinc-finger</keyword>
<keyword evidence="1" id="KW-0479">Metal-binding</keyword>
<reference evidence="6" key="1">
    <citation type="journal article" date="2020" name="Stud. Mycol.">
        <title>101 Dothideomycetes genomes: a test case for predicting lifestyles and emergence of pathogens.</title>
        <authorList>
            <person name="Haridas S."/>
            <person name="Albert R."/>
            <person name="Binder M."/>
            <person name="Bloem J."/>
            <person name="Labutti K."/>
            <person name="Salamov A."/>
            <person name="Andreopoulos B."/>
            <person name="Baker S."/>
            <person name="Barry K."/>
            <person name="Bills G."/>
            <person name="Bluhm B."/>
            <person name="Cannon C."/>
            <person name="Castanera R."/>
            <person name="Culley D."/>
            <person name="Daum C."/>
            <person name="Ezra D."/>
            <person name="Gonzalez J."/>
            <person name="Henrissat B."/>
            <person name="Kuo A."/>
            <person name="Liang C."/>
            <person name="Lipzen A."/>
            <person name="Lutzoni F."/>
            <person name="Magnuson J."/>
            <person name="Mondo S."/>
            <person name="Nolan M."/>
            <person name="Ohm R."/>
            <person name="Pangilinan J."/>
            <person name="Park H.-J."/>
            <person name="Ramirez L."/>
            <person name="Alfaro M."/>
            <person name="Sun H."/>
            <person name="Tritt A."/>
            <person name="Yoshinaga Y."/>
            <person name="Zwiers L.-H."/>
            <person name="Turgeon B."/>
            <person name="Goodwin S."/>
            <person name="Spatafora J."/>
            <person name="Crous P."/>
            <person name="Grigoriev I."/>
        </authorList>
    </citation>
    <scope>NUCLEOTIDE SEQUENCE</scope>
    <source>
        <strain evidence="6">CBS 133067</strain>
    </source>
</reference>
<comment type="caution">
    <text evidence="6">The sequence shown here is derived from an EMBL/GenBank/DDBJ whole genome shotgun (WGS) entry which is preliminary data.</text>
</comment>
<dbReference type="AlphaFoldDB" id="A0A9P4M7W8"/>
<evidence type="ECO:0000256" key="4">
    <source>
        <dbReference type="PROSITE-ProRule" id="PRU00134"/>
    </source>
</evidence>
<keyword evidence="3" id="KW-0862">Zinc</keyword>
<evidence type="ECO:0000256" key="2">
    <source>
        <dbReference type="ARBA" id="ARBA00022771"/>
    </source>
</evidence>
<proteinExistence type="predicted"/>
<dbReference type="GO" id="GO:0008270">
    <property type="term" value="F:zinc ion binding"/>
    <property type="evidence" value="ECO:0007669"/>
    <property type="project" value="UniProtKB-KW"/>
</dbReference>
<feature type="domain" description="MYND-type" evidence="5">
    <location>
        <begin position="13"/>
        <end position="50"/>
    </location>
</feature>
<evidence type="ECO:0000313" key="6">
    <source>
        <dbReference type="EMBL" id="KAF2097737.1"/>
    </source>
</evidence>
<dbReference type="OrthoDB" id="5952526at2759"/>
<accession>A0A9P4M7W8</accession>
<evidence type="ECO:0000259" key="5">
    <source>
        <dbReference type="PROSITE" id="PS50865"/>
    </source>
</evidence>
<dbReference type="PROSITE" id="PS01360">
    <property type="entry name" value="ZF_MYND_1"/>
    <property type="match status" value="1"/>
</dbReference>
<protein>
    <recommendedName>
        <fullName evidence="5">MYND-type domain-containing protein</fullName>
    </recommendedName>
</protein>
<dbReference type="SUPFAM" id="SSF144232">
    <property type="entry name" value="HIT/MYND zinc finger-like"/>
    <property type="match status" value="1"/>
</dbReference>
<sequence>MAVEYRDGLISGCHICQNISLLQLCSRCRAVQYCSNEHQIRDFQSHKTRCKAIKCSLDELNSAQQRIRSYPGDDYWSGRVAGPRLDCMRKRLALVDALGLIKTRDSVHTQLHHLQGNIRLGSTSEGERVPFLLLRLDEDQDAYDFIKWWTARTAQPDERYLDVQDADAFEAPDFLLKEESFSPSALSATLLIKIKMLQDLEALEASIALIGPKVPQEILDNIQVNVLRSPIIRSRILLSRTSSNGGETMRNAVEELQSQIHRISVFISDIDWIPADAREWAKRIWTLMPDTYDAWIEVPGSIETFKRLMGKDAEGRL</sequence>
<evidence type="ECO:0000313" key="7">
    <source>
        <dbReference type="Proteomes" id="UP000799772"/>
    </source>
</evidence>
<evidence type="ECO:0000256" key="1">
    <source>
        <dbReference type="ARBA" id="ARBA00022723"/>
    </source>
</evidence>
<dbReference type="Pfam" id="PF01753">
    <property type="entry name" value="zf-MYND"/>
    <property type="match status" value="1"/>
</dbReference>
<dbReference type="InterPro" id="IPR002893">
    <property type="entry name" value="Znf_MYND"/>
</dbReference>